<sequence>MYEPATLILLQMRKEMKTMLEASEQSTTRAVTDLDVRMQSIKQKVVNLEQLFDGRISEATSILAQNLREKIESISLWQDVTSQTIRELNQSVQQVPNDIYAVEEKQKLLKLEVESRVSTEAESRIRDVENLKQELSALKQRKTPQAATVEDLQEVQASVRKLAESIQTVKTVLGMKIQSEQKQRQEDVKRLEDDIEELRKMIKPLLPPRMFVKDDNDKAKGRDAENDTEGVNRWSVYNTYRITGVVDVASQFYIVSPTCGLV</sequence>
<dbReference type="OrthoDB" id="9445857at2759"/>
<dbReference type="EMBL" id="PZQS01000001">
    <property type="protein sequence ID" value="PVD39267.1"/>
    <property type="molecule type" value="Genomic_DNA"/>
</dbReference>
<comment type="caution">
    <text evidence="1">The sequence shown here is derived from an EMBL/GenBank/DDBJ whole genome shotgun (WGS) entry which is preliminary data.</text>
</comment>
<keyword evidence="2" id="KW-1185">Reference proteome</keyword>
<protein>
    <submittedName>
        <fullName evidence="1">Uncharacterized protein</fullName>
    </submittedName>
</protein>
<evidence type="ECO:0000313" key="2">
    <source>
        <dbReference type="Proteomes" id="UP000245119"/>
    </source>
</evidence>
<evidence type="ECO:0000313" key="1">
    <source>
        <dbReference type="EMBL" id="PVD39267.1"/>
    </source>
</evidence>
<dbReference type="AlphaFoldDB" id="A0A2T7Q0U8"/>
<proteinExistence type="predicted"/>
<organism evidence="1 2">
    <name type="scientific">Pomacea canaliculata</name>
    <name type="common">Golden apple snail</name>
    <dbReference type="NCBI Taxonomy" id="400727"/>
    <lineage>
        <taxon>Eukaryota</taxon>
        <taxon>Metazoa</taxon>
        <taxon>Spiralia</taxon>
        <taxon>Lophotrochozoa</taxon>
        <taxon>Mollusca</taxon>
        <taxon>Gastropoda</taxon>
        <taxon>Caenogastropoda</taxon>
        <taxon>Architaenioglossa</taxon>
        <taxon>Ampullarioidea</taxon>
        <taxon>Ampullariidae</taxon>
        <taxon>Pomacea</taxon>
    </lineage>
</organism>
<dbReference type="PANTHER" id="PTHR35153">
    <property type="entry name" value="COILED-COIL DOMAIN-CONTAINING PROTEIN 154"/>
    <property type="match status" value="1"/>
</dbReference>
<dbReference type="Proteomes" id="UP000245119">
    <property type="component" value="Linkage Group LG1"/>
</dbReference>
<name>A0A2T7Q0U8_POMCA</name>
<dbReference type="Pfam" id="PF15450">
    <property type="entry name" value="CCDC154"/>
    <property type="match status" value="1"/>
</dbReference>
<accession>A0A2T7Q0U8</accession>
<dbReference type="InterPro" id="IPR029512">
    <property type="entry name" value="CCDC154"/>
</dbReference>
<dbReference type="STRING" id="400727.A0A2T7Q0U8"/>
<reference evidence="1 2" key="1">
    <citation type="submission" date="2018-04" db="EMBL/GenBank/DDBJ databases">
        <title>The genome of golden apple snail Pomacea canaliculata provides insight into stress tolerance and invasive adaptation.</title>
        <authorList>
            <person name="Liu C."/>
            <person name="Liu B."/>
            <person name="Ren Y."/>
            <person name="Zhang Y."/>
            <person name="Wang H."/>
            <person name="Li S."/>
            <person name="Jiang F."/>
            <person name="Yin L."/>
            <person name="Zhang G."/>
            <person name="Qian W."/>
            <person name="Fan W."/>
        </authorList>
    </citation>
    <scope>NUCLEOTIDE SEQUENCE [LARGE SCALE GENOMIC DNA]</scope>
    <source>
        <strain evidence="1">SZHN2017</strain>
        <tissue evidence="1">Muscle</tissue>
    </source>
</reference>
<gene>
    <name evidence="1" type="ORF">C0Q70_01895</name>
</gene>
<dbReference type="PANTHER" id="PTHR35153:SF1">
    <property type="entry name" value="COILED-COIL DOMAIN-CONTAINING PROTEIN 154"/>
    <property type="match status" value="1"/>
</dbReference>